<organism evidence="1 2">
    <name type="scientific">Limosilactobacillus panis DSM 6035</name>
    <dbReference type="NCBI Taxonomy" id="1423782"/>
    <lineage>
        <taxon>Bacteria</taxon>
        <taxon>Bacillati</taxon>
        <taxon>Bacillota</taxon>
        <taxon>Bacilli</taxon>
        <taxon>Lactobacillales</taxon>
        <taxon>Lactobacillaceae</taxon>
        <taxon>Limosilactobacillus</taxon>
    </lineage>
</organism>
<evidence type="ECO:0000313" key="2">
    <source>
        <dbReference type="Proteomes" id="UP000051412"/>
    </source>
</evidence>
<proteinExistence type="predicted"/>
<accession>A0A0R1XTM4</accession>
<dbReference type="Proteomes" id="UP000051412">
    <property type="component" value="Unassembled WGS sequence"/>
</dbReference>
<reference evidence="1 2" key="1">
    <citation type="journal article" date="2015" name="Genome Announc.">
        <title>Expanding the biotechnology potential of lactobacilli through comparative genomics of 213 strains and associated genera.</title>
        <authorList>
            <person name="Sun Z."/>
            <person name="Harris H.M."/>
            <person name="McCann A."/>
            <person name="Guo C."/>
            <person name="Argimon S."/>
            <person name="Zhang W."/>
            <person name="Yang X."/>
            <person name="Jeffery I.B."/>
            <person name="Cooney J.C."/>
            <person name="Kagawa T.F."/>
            <person name="Liu W."/>
            <person name="Song Y."/>
            <person name="Salvetti E."/>
            <person name="Wrobel A."/>
            <person name="Rasinkangas P."/>
            <person name="Parkhill J."/>
            <person name="Rea M.C."/>
            <person name="O'Sullivan O."/>
            <person name="Ritari J."/>
            <person name="Douillard F.P."/>
            <person name="Paul Ross R."/>
            <person name="Yang R."/>
            <person name="Briner A.E."/>
            <person name="Felis G.E."/>
            <person name="de Vos W.M."/>
            <person name="Barrangou R."/>
            <person name="Klaenhammer T.R."/>
            <person name="Caufield P.W."/>
            <person name="Cui Y."/>
            <person name="Zhang H."/>
            <person name="O'Toole P.W."/>
        </authorList>
    </citation>
    <scope>NUCLEOTIDE SEQUENCE [LARGE SCALE GENOMIC DNA]</scope>
    <source>
        <strain evidence="1 2">DSM 6035</strain>
    </source>
</reference>
<keyword evidence="2" id="KW-1185">Reference proteome</keyword>
<comment type="caution">
    <text evidence="1">The sequence shown here is derived from an EMBL/GenBank/DDBJ whole genome shotgun (WGS) entry which is preliminary data.</text>
</comment>
<dbReference type="EMBL" id="AZGM01000016">
    <property type="protein sequence ID" value="KRM29996.1"/>
    <property type="molecule type" value="Genomic_DNA"/>
</dbReference>
<protein>
    <submittedName>
        <fullName evidence="1">Uncharacterized protein</fullName>
    </submittedName>
</protein>
<dbReference type="PATRIC" id="fig|1423782.4.peg.743"/>
<evidence type="ECO:0000313" key="1">
    <source>
        <dbReference type="EMBL" id="KRM29996.1"/>
    </source>
</evidence>
<name>A0A0R1XTM4_9LACO</name>
<dbReference type="STRING" id="1423782.FD32_GL000718"/>
<dbReference type="AlphaFoldDB" id="A0A0R1XTM4"/>
<sequence>MTAYHKQTLILTTEGQVVALKQPLRECLKSFCIQNGIYQYEMDAYYDRVKCRTQGLIAGHNRLVPSQGTSNARVVYYMAHFLGNYCYSTERDRLLVSFEDFHLQIYIDASLKSFKRIVNAADRVSVLQLQNIQNKIALYGMWRTESNLIRASDTYCSRQDGLRLNQDVRFQMLLNAARASFINTFGEEPDADFRHQLERSVNRRFRG</sequence>
<gene>
    <name evidence="1" type="ORF">FD32_GL000718</name>
</gene>